<keyword evidence="3" id="KW-0221">Differentiation</keyword>
<evidence type="ECO:0000256" key="4">
    <source>
        <dbReference type="ARBA" id="ARBA00023278"/>
    </source>
</evidence>
<evidence type="ECO:0000313" key="9">
    <source>
        <dbReference type="Proteomes" id="UP000078284"/>
    </source>
</evidence>
<feature type="transmembrane region" description="Helical" evidence="6">
    <location>
        <begin position="12"/>
        <end position="30"/>
    </location>
</feature>
<dbReference type="GO" id="GO:0030154">
    <property type="term" value="P:cell differentiation"/>
    <property type="evidence" value="ECO:0007669"/>
    <property type="project" value="UniProtKB-KW"/>
</dbReference>
<protein>
    <recommendedName>
        <fullName evidence="10">CLAVATA3/ESR (CLE)-related protein 13</fullName>
    </recommendedName>
</protein>
<dbReference type="EMBL" id="LUHQ01000001">
    <property type="protein sequence ID" value="OAP15762.1"/>
    <property type="molecule type" value="Genomic_DNA"/>
</dbReference>
<evidence type="ECO:0000313" key="8">
    <source>
        <dbReference type="EMBL" id="OAP15762.1"/>
    </source>
</evidence>
<evidence type="ECO:0000313" key="7">
    <source>
        <dbReference type="EMBL" id="OAP15215.1"/>
    </source>
</evidence>
<sequence length="107" mass="11952">MATTRVSHVLGFLLWISLLIFVSIGLFGNFSSKPINPFPSPVITLPALYYRPGRRALAVKTFDFTPFLKDLRRSNHRKALPAGGSEIDPRYGVEKRLVPSGPNPLHH</sequence>
<dbReference type="OMA" id="DFTPFMK"/>
<evidence type="ECO:0000256" key="1">
    <source>
        <dbReference type="ARBA" id="ARBA00005416"/>
    </source>
</evidence>
<name>A0A178WCL2_ARATH</name>
<feature type="compositionally biased region" description="Basic and acidic residues" evidence="5">
    <location>
        <begin position="87"/>
        <end position="97"/>
    </location>
</feature>
<dbReference type="AlphaFoldDB" id="A0A178WCL2"/>
<evidence type="ECO:0000256" key="2">
    <source>
        <dbReference type="ARBA" id="ARBA00022473"/>
    </source>
</evidence>
<keyword evidence="6" id="KW-0812">Transmembrane</keyword>
<keyword evidence="6" id="KW-1133">Transmembrane helix</keyword>
<reference evidence="9" key="1">
    <citation type="journal article" date="2016" name="Proc. Natl. Acad. Sci. U.S.A.">
        <title>Chromosome-level assembly of Arabidopsis thaliana Ler reveals the extent of translocation and inversion polymorphisms.</title>
        <authorList>
            <person name="Zapata L."/>
            <person name="Ding J."/>
            <person name="Willing E.M."/>
            <person name="Hartwig B."/>
            <person name="Bezdan D."/>
            <person name="Jiao W.B."/>
            <person name="Patel V."/>
            <person name="Velikkakam James G."/>
            <person name="Koornneef M."/>
            <person name="Ossowski S."/>
            <person name="Schneeberger K."/>
        </authorList>
    </citation>
    <scope>NUCLEOTIDE SEQUENCE [LARGE SCALE GENOMIC DNA]</scope>
    <source>
        <strain evidence="9">cv. Landsberg erecta</strain>
    </source>
</reference>
<keyword evidence="6" id="KW-0472">Membrane</keyword>
<evidence type="ECO:0000256" key="5">
    <source>
        <dbReference type="SAM" id="MobiDB-lite"/>
    </source>
</evidence>
<reference evidence="7" key="2">
    <citation type="submission" date="2016-03" db="EMBL/GenBank/DDBJ databases">
        <title>Full-length assembly of Arabidopsis thaliana Ler reveals the complement of translocations and inversions.</title>
        <authorList>
            <person name="Zapata L."/>
            <person name="Schneeberger K."/>
            <person name="Ossowski S."/>
        </authorList>
    </citation>
    <scope>NUCLEOTIDE SEQUENCE [LARGE SCALE GENOMIC DNA]</scope>
    <source>
        <tissue evidence="7">Leaf</tissue>
    </source>
</reference>
<evidence type="ECO:0000256" key="6">
    <source>
        <dbReference type="SAM" id="Phobius"/>
    </source>
</evidence>
<organism evidence="7 9">
    <name type="scientific">Arabidopsis thaliana</name>
    <name type="common">Mouse-ear cress</name>
    <dbReference type="NCBI Taxonomy" id="3702"/>
    <lineage>
        <taxon>Eukaryota</taxon>
        <taxon>Viridiplantae</taxon>
        <taxon>Streptophyta</taxon>
        <taxon>Embryophyta</taxon>
        <taxon>Tracheophyta</taxon>
        <taxon>Spermatophyta</taxon>
        <taxon>Magnoliopsida</taxon>
        <taxon>eudicotyledons</taxon>
        <taxon>Gunneridae</taxon>
        <taxon>Pentapetalae</taxon>
        <taxon>rosids</taxon>
        <taxon>malvids</taxon>
        <taxon>Brassicales</taxon>
        <taxon>Brassicaceae</taxon>
        <taxon>Camelineae</taxon>
        <taxon>Arabidopsis</taxon>
    </lineage>
</organism>
<comment type="similarity">
    <text evidence="1">Belongs to the CLV3/ESR signal peptide family.</text>
</comment>
<gene>
    <name evidence="7" type="ordered locus">AXX17_At1g68260</name>
    <name evidence="8" type="ordered locus">AXX17_At1g68310</name>
</gene>
<dbReference type="PANTHER" id="PTHR34359:SF27">
    <property type="entry name" value="CLAVATA3_ESR (CLE)-RELATED PROTEIN 11-RELATED"/>
    <property type="match status" value="1"/>
</dbReference>
<evidence type="ECO:0000256" key="3">
    <source>
        <dbReference type="ARBA" id="ARBA00022782"/>
    </source>
</evidence>
<keyword evidence="2" id="KW-0217">Developmental protein</keyword>
<comment type="caution">
    <text evidence="7">The sequence shown here is derived from an EMBL/GenBank/DDBJ whole genome shotgun (WGS) entry which is preliminary data.</text>
</comment>
<keyword evidence="4" id="KW-0379">Hydroxylation</keyword>
<dbReference type="ExpressionAtlas" id="A0A178WCL2">
    <property type="expression patterns" value="baseline and differential"/>
</dbReference>
<dbReference type="EMBL" id="LUHQ01000001">
    <property type="protein sequence ID" value="OAP15215.1"/>
    <property type="molecule type" value="Genomic_DNA"/>
</dbReference>
<accession>A0A178WCL2</accession>
<proteinExistence type="inferred from homology"/>
<dbReference type="PANTHER" id="PTHR34359">
    <property type="entry name" value="CLAVATA3/ESR (CLE)-RELATED PROTEIN 10"/>
    <property type="match status" value="1"/>
</dbReference>
<dbReference type="Proteomes" id="UP000078284">
    <property type="component" value="Chromosome 1"/>
</dbReference>
<feature type="region of interest" description="Disordered" evidence="5">
    <location>
        <begin position="79"/>
        <end position="107"/>
    </location>
</feature>
<evidence type="ECO:0008006" key="10">
    <source>
        <dbReference type="Google" id="ProtNLM"/>
    </source>
</evidence>
<dbReference type="KEGG" id="ath:AT1G73965"/>
<dbReference type="InterPro" id="IPR039618">
    <property type="entry name" value="CLE9-13"/>
</dbReference>